<evidence type="ECO:0000256" key="5">
    <source>
        <dbReference type="ARBA" id="ARBA00022989"/>
    </source>
</evidence>
<comment type="subcellular location">
    <subcellularLocation>
        <location evidence="1">Cell membrane</location>
        <topology evidence="1">Multi-pass membrane protein</topology>
    </subcellularLocation>
</comment>
<dbReference type="InterPro" id="IPR051447">
    <property type="entry name" value="Lipoprotein-release_system"/>
</dbReference>
<evidence type="ECO:0000256" key="7">
    <source>
        <dbReference type="SAM" id="Phobius"/>
    </source>
</evidence>
<comment type="similarity">
    <text evidence="2">Belongs to the ABC-4 integral membrane protein family. LolC/E subfamily.</text>
</comment>
<keyword evidence="11" id="KW-1185">Reference proteome</keyword>
<dbReference type="GO" id="GO:0098797">
    <property type="term" value="C:plasma membrane protein complex"/>
    <property type="evidence" value="ECO:0007669"/>
    <property type="project" value="TreeGrafter"/>
</dbReference>
<feature type="transmembrane region" description="Helical" evidence="7">
    <location>
        <begin position="28"/>
        <end position="51"/>
    </location>
</feature>
<keyword evidence="5 7" id="KW-1133">Transmembrane helix</keyword>
<reference evidence="10 11" key="1">
    <citation type="submission" date="2018-06" db="EMBL/GenBank/DDBJ databases">
        <authorList>
            <consortium name="Pathogen Informatics"/>
            <person name="Doyle S."/>
        </authorList>
    </citation>
    <scope>NUCLEOTIDE SEQUENCE [LARGE SCALE GENOMIC DNA]</scope>
    <source>
        <strain evidence="10 11">NCTC11190</strain>
    </source>
</reference>
<dbReference type="GO" id="GO:0044874">
    <property type="term" value="P:lipoprotein localization to outer membrane"/>
    <property type="evidence" value="ECO:0007669"/>
    <property type="project" value="TreeGrafter"/>
</dbReference>
<evidence type="ECO:0000256" key="6">
    <source>
        <dbReference type="ARBA" id="ARBA00023136"/>
    </source>
</evidence>
<feature type="domain" description="MacB-like periplasmic core" evidence="9">
    <location>
        <begin position="33"/>
        <end position="246"/>
    </location>
</feature>
<evidence type="ECO:0000313" key="10">
    <source>
        <dbReference type="EMBL" id="SUE35103.1"/>
    </source>
</evidence>
<protein>
    <submittedName>
        <fullName evidence="10">Lipoprotein-releasing system transmembrane protein lolE</fullName>
    </submittedName>
</protein>
<dbReference type="Pfam" id="PF12704">
    <property type="entry name" value="MacB_PCD"/>
    <property type="match status" value="1"/>
</dbReference>
<dbReference type="PANTHER" id="PTHR30489">
    <property type="entry name" value="LIPOPROTEIN-RELEASING SYSTEM TRANSMEMBRANE PROTEIN LOLE"/>
    <property type="match status" value="1"/>
</dbReference>
<feature type="transmembrane region" description="Helical" evidence="7">
    <location>
        <begin position="296"/>
        <end position="319"/>
    </location>
</feature>
<feature type="domain" description="ABC3 transporter permease C-terminal" evidence="8">
    <location>
        <begin position="297"/>
        <end position="421"/>
    </location>
</feature>
<evidence type="ECO:0000256" key="2">
    <source>
        <dbReference type="ARBA" id="ARBA00005236"/>
    </source>
</evidence>
<keyword evidence="10" id="KW-0449">Lipoprotein</keyword>
<keyword evidence="4 7" id="KW-0812">Transmembrane</keyword>
<dbReference type="InterPro" id="IPR025857">
    <property type="entry name" value="MacB_PCD"/>
</dbReference>
<dbReference type="PANTHER" id="PTHR30489:SF0">
    <property type="entry name" value="LIPOPROTEIN-RELEASING SYSTEM TRANSMEMBRANE PROTEIN LOLE"/>
    <property type="match status" value="1"/>
</dbReference>
<feature type="transmembrane region" description="Helical" evidence="7">
    <location>
        <begin position="392"/>
        <end position="418"/>
    </location>
</feature>
<keyword evidence="3" id="KW-1003">Cell membrane</keyword>
<sequence>MRESKNSDRLILETFIARRLGGGRKAGIMLRVATLCVAVSVAVMLVALGVVNGFRSTVAGKVSGFASDIQLTARGSGNSYETLPVVYDSLLADEIRSTDGVAHVQRFAAKAGIIRGDSAIRGIVLKGFAPETDTSFLHRQMIAGRIPTYTDTARNREAVVSRALCRSMRLRLGDKFEVLFVGGESPRRDRLRVAGIYDSGMEEFDRMTVIGDLGVVQRISGWGRELIGGYEIALSPDADPDRTASLLAETLHPAAVLDGWGAPEPAERNGELDISTVGDRYPQIFDWLRMLGLNTAIVIVIMLTVAVVNMSSGVLIVVLEQTRTIGILKALGMRNAVLQRIFVLRSVRITLRGLLWGNLTGLVLCLVQQYTGVVTLDPESYMMAAVPVRVEWWQVVCLNAGTLAVVTLAMALPTAIVARIAPDKSIRFQ</sequence>
<dbReference type="InterPro" id="IPR003838">
    <property type="entry name" value="ABC3_permease_C"/>
</dbReference>
<accession>A0A379MUB1</accession>
<dbReference type="AlphaFoldDB" id="A0A379MUB1"/>
<feature type="transmembrane region" description="Helical" evidence="7">
    <location>
        <begin position="354"/>
        <end position="372"/>
    </location>
</feature>
<evidence type="ECO:0000259" key="9">
    <source>
        <dbReference type="Pfam" id="PF12704"/>
    </source>
</evidence>
<evidence type="ECO:0000256" key="4">
    <source>
        <dbReference type="ARBA" id="ARBA00022692"/>
    </source>
</evidence>
<evidence type="ECO:0000256" key="3">
    <source>
        <dbReference type="ARBA" id="ARBA00022475"/>
    </source>
</evidence>
<proteinExistence type="inferred from homology"/>
<evidence type="ECO:0000313" key="11">
    <source>
        <dbReference type="Proteomes" id="UP000255233"/>
    </source>
</evidence>
<dbReference type="Proteomes" id="UP000255233">
    <property type="component" value="Unassembled WGS sequence"/>
</dbReference>
<dbReference type="EMBL" id="UGVL01000001">
    <property type="protein sequence ID" value="SUE35103.1"/>
    <property type="molecule type" value="Genomic_DNA"/>
</dbReference>
<evidence type="ECO:0000259" key="8">
    <source>
        <dbReference type="Pfam" id="PF02687"/>
    </source>
</evidence>
<evidence type="ECO:0000256" key="1">
    <source>
        <dbReference type="ARBA" id="ARBA00004651"/>
    </source>
</evidence>
<organism evidence="10 11">
    <name type="scientific">Rikenella microfusus</name>
    <dbReference type="NCBI Taxonomy" id="28139"/>
    <lineage>
        <taxon>Bacteria</taxon>
        <taxon>Pseudomonadati</taxon>
        <taxon>Bacteroidota</taxon>
        <taxon>Bacteroidia</taxon>
        <taxon>Bacteroidales</taxon>
        <taxon>Rikenellaceae</taxon>
        <taxon>Rikenella</taxon>
    </lineage>
</organism>
<dbReference type="STRING" id="880526.GCA_000427365_01471"/>
<gene>
    <name evidence="10" type="primary">lolE_2</name>
    <name evidence="10" type="ORF">NCTC11190_02349</name>
</gene>
<keyword evidence="6 7" id="KW-0472">Membrane</keyword>
<name>A0A379MUB1_9BACT</name>
<dbReference type="Pfam" id="PF02687">
    <property type="entry name" value="FtsX"/>
    <property type="match status" value="1"/>
</dbReference>